<dbReference type="AlphaFoldDB" id="D7FYN6"/>
<dbReference type="EMBL" id="FN649760">
    <property type="protein sequence ID" value="CBJ32578.1"/>
    <property type="molecule type" value="Genomic_DNA"/>
</dbReference>
<gene>
    <name evidence="2" type="ORF">Esi_0348_0023</name>
</gene>
<dbReference type="Pfam" id="PF13589">
    <property type="entry name" value="HATPase_c_3"/>
    <property type="match status" value="1"/>
</dbReference>
<evidence type="ECO:0008006" key="4">
    <source>
        <dbReference type="Google" id="ProtNLM"/>
    </source>
</evidence>
<dbReference type="InParanoid" id="D7FYN6"/>
<dbReference type="InterPro" id="IPR038892">
    <property type="entry name" value="SMCHD1"/>
</dbReference>
<keyword evidence="3" id="KW-1185">Reference proteome</keyword>
<organism evidence="2 3">
    <name type="scientific">Ectocarpus siliculosus</name>
    <name type="common">Brown alga</name>
    <name type="synonym">Conferva siliculosa</name>
    <dbReference type="NCBI Taxonomy" id="2880"/>
    <lineage>
        <taxon>Eukaryota</taxon>
        <taxon>Sar</taxon>
        <taxon>Stramenopiles</taxon>
        <taxon>Ochrophyta</taxon>
        <taxon>PX clade</taxon>
        <taxon>Phaeophyceae</taxon>
        <taxon>Ectocarpales</taxon>
        <taxon>Ectocarpaceae</taxon>
        <taxon>Ectocarpus</taxon>
    </lineage>
</organism>
<dbReference type="SUPFAM" id="SSF55874">
    <property type="entry name" value="ATPase domain of HSP90 chaperone/DNA topoisomerase II/histidine kinase"/>
    <property type="match status" value="2"/>
</dbReference>
<evidence type="ECO:0000313" key="2">
    <source>
        <dbReference type="EMBL" id="CBJ32578.1"/>
    </source>
</evidence>
<evidence type="ECO:0000313" key="3">
    <source>
        <dbReference type="Proteomes" id="UP000002630"/>
    </source>
</evidence>
<dbReference type="Proteomes" id="UP000002630">
    <property type="component" value="Unassembled WGS sequence"/>
</dbReference>
<name>D7FYN6_ECTSI</name>
<reference evidence="2 3" key="1">
    <citation type="journal article" date="2010" name="Nature">
        <title>The Ectocarpus genome and the independent evolution of multicellularity in brown algae.</title>
        <authorList>
            <person name="Cock J.M."/>
            <person name="Sterck L."/>
            <person name="Rouze P."/>
            <person name="Scornet D."/>
            <person name="Allen A.E."/>
            <person name="Amoutzias G."/>
            <person name="Anthouard V."/>
            <person name="Artiguenave F."/>
            <person name="Aury J.M."/>
            <person name="Badger J.H."/>
            <person name="Beszteri B."/>
            <person name="Billiau K."/>
            <person name="Bonnet E."/>
            <person name="Bothwell J.H."/>
            <person name="Bowler C."/>
            <person name="Boyen C."/>
            <person name="Brownlee C."/>
            <person name="Carrano C.J."/>
            <person name="Charrier B."/>
            <person name="Cho G.Y."/>
            <person name="Coelho S.M."/>
            <person name="Collen J."/>
            <person name="Corre E."/>
            <person name="Da Silva C."/>
            <person name="Delage L."/>
            <person name="Delaroque N."/>
            <person name="Dittami S.M."/>
            <person name="Doulbeau S."/>
            <person name="Elias M."/>
            <person name="Farnham G."/>
            <person name="Gachon C.M."/>
            <person name="Gschloessl B."/>
            <person name="Heesch S."/>
            <person name="Jabbari K."/>
            <person name="Jubin C."/>
            <person name="Kawai H."/>
            <person name="Kimura K."/>
            <person name="Kloareg B."/>
            <person name="Kupper F.C."/>
            <person name="Lang D."/>
            <person name="Le Bail A."/>
            <person name="Leblanc C."/>
            <person name="Lerouge P."/>
            <person name="Lohr M."/>
            <person name="Lopez P.J."/>
            <person name="Martens C."/>
            <person name="Maumus F."/>
            <person name="Michel G."/>
            <person name="Miranda-Saavedra D."/>
            <person name="Morales J."/>
            <person name="Moreau H."/>
            <person name="Motomura T."/>
            <person name="Nagasato C."/>
            <person name="Napoli C.A."/>
            <person name="Nelson D.R."/>
            <person name="Nyvall-Collen P."/>
            <person name="Peters A.F."/>
            <person name="Pommier C."/>
            <person name="Potin P."/>
            <person name="Poulain J."/>
            <person name="Quesneville H."/>
            <person name="Read B."/>
            <person name="Rensing S.A."/>
            <person name="Ritter A."/>
            <person name="Rousvoal S."/>
            <person name="Samanta M."/>
            <person name="Samson G."/>
            <person name="Schroeder D.C."/>
            <person name="Segurens B."/>
            <person name="Strittmatter M."/>
            <person name="Tonon T."/>
            <person name="Tregear J.W."/>
            <person name="Valentin K."/>
            <person name="von Dassow P."/>
            <person name="Yamagishi T."/>
            <person name="Van de Peer Y."/>
            <person name="Wincker P."/>
        </authorList>
    </citation>
    <scope>NUCLEOTIDE SEQUENCE [LARGE SCALE GENOMIC DNA]</scope>
    <source>
        <strain evidence="3">Ec32 / CCAP1310/4</strain>
    </source>
</reference>
<dbReference type="PANTHER" id="PTHR22640:SF2">
    <property type="entry name" value="STRUCTURAL MAINTENANCE OF CHROMOSOMES FLEXIBLE HINGE DOMAIN-CONTAINING PROTEIN 1"/>
    <property type="match status" value="1"/>
</dbReference>
<proteinExistence type="predicted"/>
<feature type="region of interest" description="Disordered" evidence="1">
    <location>
        <begin position="343"/>
        <end position="369"/>
    </location>
</feature>
<feature type="compositionally biased region" description="Low complexity" evidence="1">
    <location>
        <begin position="357"/>
        <end position="368"/>
    </location>
</feature>
<dbReference type="OrthoDB" id="10036779at2759"/>
<dbReference type="PANTHER" id="PTHR22640">
    <property type="entry name" value="STRUCTURAL MAINTENANCE OF CHROMOSOMES FLEXIBLE HINGE DOMAIN-CONTAINING PROTEIN 1"/>
    <property type="match status" value="1"/>
</dbReference>
<dbReference type="eggNOG" id="ENOG502QREW">
    <property type="taxonomic scope" value="Eukaryota"/>
</dbReference>
<sequence>MDDVVYLQGQRKPGVVTVPLASYPTFSDFKEHCRELFFKNSIEASFVVATSDRKSVITDDVYRSMVSGEYLGGQKQLDRTFLVLDHIGARLEVPAKMAIGFSPHIGTLLGAGASHLNRIDDGVAELIDNSIQATRGNAERKVEVEVVLNGKSTSFLVVRDNGCGMHAKGLEDFATYALNMEARGMQGPTATGGGSSTSSVRQGMRAIGSGEISKFGVGALEAGFYIGSRIQVVTKAQGNPDVHVFVLDEDLLKQRQENDEPVYTGDVFLRPPGGIEEQGSSALKKLLTRLREREPEMDHFTYIVLSLREEHVDSYRQRETPLHLELASIYHYYLHPEDCPPGIASNNGTGGDGNDGGAPAQGDDQGANTAVTLTFKQSGGRTIEEIDLGAEAVESLEKW</sequence>
<dbReference type="Gene3D" id="3.30.565.10">
    <property type="entry name" value="Histidine kinase-like ATPase, C-terminal domain"/>
    <property type="match status" value="1"/>
</dbReference>
<dbReference type="GO" id="GO:0006302">
    <property type="term" value="P:double-strand break repair"/>
    <property type="evidence" value="ECO:0007669"/>
    <property type="project" value="InterPro"/>
</dbReference>
<protein>
    <recommendedName>
        <fullName evidence="4">Histidine kinase/HSP90-like ATPase domain-containing protein</fullName>
    </recommendedName>
</protein>
<dbReference type="InterPro" id="IPR036890">
    <property type="entry name" value="HATPase_C_sf"/>
</dbReference>
<accession>D7FYN6</accession>
<evidence type="ECO:0000256" key="1">
    <source>
        <dbReference type="SAM" id="MobiDB-lite"/>
    </source>
</evidence>